<accession>A0A1V4GP50</accession>
<gene>
    <name evidence="1" type="ORF">B5J94_11485</name>
</gene>
<name>A0A1V4GP50_MORLA</name>
<dbReference type="RefSeq" id="WP_062499950.1">
    <property type="nucleotide sequence ID" value="NZ_MXAN01000084.1"/>
</dbReference>
<dbReference type="Proteomes" id="UP000191025">
    <property type="component" value="Unassembled WGS sequence"/>
</dbReference>
<organism evidence="1 2">
    <name type="scientific">Moraxella lacunata</name>
    <dbReference type="NCBI Taxonomy" id="477"/>
    <lineage>
        <taxon>Bacteria</taxon>
        <taxon>Pseudomonadati</taxon>
        <taxon>Pseudomonadota</taxon>
        <taxon>Gammaproteobacteria</taxon>
        <taxon>Moraxellales</taxon>
        <taxon>Moraxellaceae</taxon>
        <taxon>Moraxella</taxon>
    </lineage>
</organism>
<evidence type="ECO:0000313" key="2">
    <source>
        <dbReference type="Proteomes" id="UP000191025"/>
    </source>
</evidence>
<comment type="caution">
    <text evidence="1">The sequence shown here is derived from an EMBL/GenBank/DDBJ whole genome shotgun (WGS) entry which is preliminary data.</text>
</comment>
<dbReference type="AlphaFoldDB" id="A0A1V4GP50"/>
<protein>
    <submittedName>
        <fullName evidence="1">Uncharacterized protein</fullName>
    </submittedName>
</protein>
<proteinExistence type="predicted"/>
<reference evidence="2" key="1">
    <citation type="submission" date="2017-03" db="EMBL/GenBank/DDBJ databases">
        <title>Draft genome sequence of Moraxella equi CCUG 4950T type strain.</title>
        <authorList>
            <person name="Salva-Serra F."/>
            <person name="Engstrom-Jakobsson H."/>
            <person name="Thorell K."/>
            <person name="Jaen-Luchoro D."/>
            <person name="Gonzales-Siles L."/>
            <person name="Karlsson R."/>
            <person name="Yazdan S."/>
            <person name="Boulund F."/>
            <person name="Johnning A."/>
            <person name="Engstrand L."/>
            <person name="Kristiansson E."/>
            <person name="Moore E."/>
        </authorList>
    </citation>
    <scope>NUCLEOTIDE SEQUENCE [LARGE SCALE GENOMIC DNA]</scope>
    <source>
        <strain evidence="2">CCUG 4441</strain>
    </source>
</reference>
<sequence length="310" mass="36325">MSSQENIETVKENLLENAKISIQLGMEDYKLTKNDNKRKISAIRNIFSGLILLYKYKLILISPKDKPYIYITAINSKVTKEIYDGTFGEKTPTNTVDVHNIKKNLKNLDIRIDGNLLNFINKARNSIEHFYHTQDIDILELIVKSFLLIEGFYEDYLKNNLEMSLKDFLGNEIYQLILENKDIYDKKLSECHQSFTNIEFPDDILKDIFIKNIECPYCLSHLIKYQSGDYENLSLHCTYCLNGQCLDKYDVLGLTHHTIKDGGDFREECPECGEYTIFLDNICLECAFEKDPDKDYERENYLNYLLEKDD</sequence>
<dbReference type="EMBL" id="MXAN01000084">
    <property type="protein sequence ID" value="OPH34402.1"/>
    <property type="molecule type" value="Genomic_DNA"/>
</dbReference>
<evidence type="ECO:0000313" key="1">
    <source>
        <dbReference type="EMBL" id="OPH34402.1"/>
    </source>
</evidence>